<dbReference type="InterPro" id="IPR036097">
    <property type="entry name" value="HisK_dim/P_sf"/>
</dbReference>
<dbReference type="AlphaFoldDB" id="A0AA48HUX1"/>
<dbReference type="InterPro" id="IPR036890">
    <property type="entry name" value="HATPase_C_sf"/>
</dbReference>
<feature type="domain" description="Response regulatory" evidence="18">
    <location>
        <begin position="327"/>
        <end position="444"/>
    </location>
</feature>
<dbReference type="PROSITE" id="PS50110">
    <property type="entry name" value="RESPONSE_REGULATORY"/>
    <property type="match status" value="1"/>
</dbReference>
<sequence length="672" mass="74376">MTDNPEINKLKLRLAREKNARKQAEQLLEEKSLALFNSNKELKDLTQHLESLVEERTRALQCSMQEALQLATAKSQFLTNISHELKTPLNGILGSLNLLKQTALTEEQLYMADTAENCGEKLVQLINNVLDVSQLSNGKVTLLNVPFSATELTNQVLQELQSDIESKALTVSVQVQQLPVLLRGDPQRIKQLLTHLLSNAIKFSQNGKIELILSYSQAGFTLVVTDQGIGISEQQQKDIFNLFTQADESLTRLHGGVGLGLTLCQKICHLFGGTITLQSTLNQGTKVSVTLPLAQDSEEMQQHAQVLASMAGSTEQTESQIRFQGQTVLLVEDNIINQQVISDLLRAMNVEVIIAENGKKGVDLFLNSTPHLILMDIQMPVMDGLEAMRTIRQSGRPNATLPILALTAHSLAEDLKRSFEAGADEHLTKPINSATLAKALASYLAHDIGMTHHEKTIQSDLSQEVEELYGIDLPGVTERLMQNEDLVAKVFAMFVEQYRGFVEPLQTAIAALDHETVQRALHTLKGSAGNISALKVAEYSAALEKSLKNATLSNAWQEQQQDKLTDLFCELDKVIKALRNRLNLDEKAQSDGSPQGIFDANKTQVCIENIVQHIYVDLSEVESGLKQLQSMPMHPALSSHVQTLQNALQNFDYDEMEQSCSDMLAILHEVPK</sequence>
<evidence type="ECO:0000259" key="19">
    <source>
        <dbReference type="PROSITE" id="PS50894"/>
    </source>
</evidence>
<dbReference type="InterPro" id="IPR003594">
    <property type="entry name" value="HATPase_dom"/>
</dbReference>
<keyword evidence="13" id="KW-0472">Membrane</keyword>
<dbReference type="Gene3D" id="1.10.287.130">
    <property type="match status" value="1"/>
</dbReference>
<keyword evidence="10" id="KW-0067">ATP-binding</keyword>
<evidence type="ECO:0000256" key="3">
    <source>
        <dbReference type="ARBA" id="ARBA00012438"/>
    </source>
</evidence>
<gene>
    <name evidence="20" type="ORF">MACH26_05560</name>
</gene>
<evidence type="ECO:0000256" key="10">
    <source>
        <dbReference type="ARBA" id="ARBA00022840"/>
    </source>
</evidence>
<dbReference type="InterPro" id="IPR036641">
    <property type="entry name" value="HPT_dom_sf"/>
</dbReference>
<dbReference type="Pfam" id="PF02518">
    <property type="entry name" value="HATPase_c"/>
    <property type="match status" value="1"/>
</dbReference>
<evidence type="ECO:0000256" key="15">
    <source>
        <dbReference type="PROSITE-ProRule" id="PRU00169"/>
    </source>
</evidence>
<dbReference type="Gene3D" id="1.20.120.160">
    <property type="entry name" value="HPT domain"/>
    <property type="match status" value="1"/>
</dbReference>
<dbReference type="Gene3D" id="3.30.565.10">
    <property type="entry name" value="Histidine kinase-like ATPase, C-terminal domain"/>
    <property type="match status" value="1"/>
</dbReference>
<keyword evidence="8" id="KW-0812">Transmembrane</keyword>
<keyword evidence="9" id="KW-0418">Kinase</keyword>
<evidence type="ECO:0000256" key="8">
    <source>
        <dbReference type="ARBA" id="ARBA00022692"/>
    </source>
</evidence>
<dbReference type="SUPFAM" id="SSF52172">
    <property type="entry name" value="CheY-like"/>
    <property type="match status" value="1"/>
</dbReference>
<evidence type="ECO:0000256" key="11">
    <source>
        <dbReference type="ARBA" id="ARBA00022989"/>
    </source>
</evidence>
<keyword evidence="4" id="KW-1003">Cell membrane</keyword>
<dbReference type="InterPro" id="IPR011006">
    <property type="entry name" value="CheY-like_superfamily"/>
</dbReference>
<name>A0AA48HUX1_9ALTE</name>
<comment type="catalytic activity">
    <reaction evidence="1">
        <text>ATP + protein L-histidine = ADP + protein N-phospho-L-histidine.</text>
        <dbReference type="EC" id="2.7.13.3"/>
    </reaction>
</comment>
<evidence type="ECO:0000313" key="21">
    <source>
        <dbReference type="Proteomes" id="UP001333710"/>
    </source>
</evidence>
<dbReference type="PRINTS" id="PR00344">
    <property type="entry name" value="BCTRLSENSOR"/>
</dbReference>
<evidence type="ECO:0000256" key="9">
    <source>
        <dbReference type="ARBA" id="ARBA00022777"/>
    </source>
</evidence>
<accession>A0AA48HUX1</accession>
<dbReference type="InterPro" id="IPR005467">
    <property type="entry name" value="His_kinase_dom"/>
</dbReference>
<keyword evidence="12" id="KW-0902">Two-component regulatory system</keyword>
<evidence type="ECO:0000256" key="2">
    <source>
        <dbReference type="ARBA" id="ARBA00004429"/>
    </source>
</evidence>
<dbReference type="GO" id="GO:0000155">
    <property type="term" value="F:phosphorelay sensor kinase activity"/>
    <property type="evidence" value="ECO:0007669"/>
    <property type="project" value="InterPro"/>
</dbReference>
<evidence type="ECO:0000259" key="17">
    <source>
        <dbReference type="PROSITE" id="PS50109"/>
    </source>
</evidence>
<dbReference type="PROSITE" id="PS50109">
    <property type="entry name" value="HIS_KIN"/>
    <property type="match status" value="1"/>
</dbReference>
<evidence type="ECO:0000256" key="12">
    <source>
        <dbReference type="ARBA" id="ARBA00023012"/>
    </source>
</evidence>
<dbReference type="GO" id="GO:0005886">
    <property type="term" value="C:plasma membrane"/>
    <property type="evidence" value="ECO:0007669"/>
    <property type="project" value="UniProtKB-SubCell"/>
</dbReference>
<dbReference type="InterPro" id="IPR004358">
    <property type="entry name" value="Sig_transdc_His_kin-like_C"/>
</dbReference>
<dbReference type="PROSITE" id="PS50894">
    <property type="entry name" value="HPT"/>
    <property type="match status" value="1"/>
</dbReference>
<dbReference type="SMART" id="SM00073">
    <property type="entry name" value="HPT"/>
    <property type="match status" value="1"/>
</dbReference>
<evidence type="ECO:0000256" key="13">
    <source>
        <dbReference type="ARBA" id="ARBA00023136"/>
    </source>
</evidence>
<feature type="coiled-coil region" evidence="16">
    <location>
        <begin position="7"/>
        <end position="55"/>
    </location>
</feature>
<dbReference type="EC" id="2.7.13.3" evidence="3"/>
<dbReference type="SUPFAM" id="SSF55874">
    <property type="entry name" value="ATPase domain of HSP90 chaperone/DNA topoisomerase II/histidine kinase"/>
    <property type="match status" value="1"/>
</dbReference>
<dbReference type="InterPro" id="IPR003661">
    <property type="entry name" value="HisK_dim/P_dom"/>
</dbReference>
<feature type="domain" description="Histidine kinase" evidence="17">
    <location>
        <begin position="80"/>
        <end position="295"/>
    </location>
</feature>
<dbReference type="CDD" id="cd00082">
    <property type="entry name" value="HisKA"/>
    <property type="match status" value="1"/>
</dbReference>
<keyword evidence="5" id="KW-0997">Cell inner membrane</keyword>
<evidence type="ECO:0000259" key="18">
    <source>
        <dbReference type="PROSITE" id="PS50110"/>
    </source>
</evidence>
<evidence type="ECO:0000256" key="4">
    <source>
        <dbReference type="ARBA" id="ARBA00022475"/>
    </source>
</evidence>
<dbReference type="Pfam" id="PF00072">
    <property type="entry name" value="Response_reg"/>
    <property type="match status" value="1"/>
</dbReference>
<dbReference type="InterPro" id="IPR001789">
    <property type="entry name" value="Sig_transdc_resp-reg_receiver"/>
</dbReference>
<comment type="subcellular location">
    <subcellularLocation>
        <location evidence="2">Cell inner membrane</location>
        <topology evidence="2">Multi-pass membrane protein</topology>
    </subcellularLocation>
</comment>
<dbReference type="FunFam" id="3.30.565.10:FF:000006">
    <property type="entry name" value="Sensor histidine kinase WalK"/>
    <property type="match status" value="1"/>
</dbReference>
<dbReference type="SMART" id="SM00388">
    <property type="entry name" value="HisKA"/>
    <property type="match status" value="1"/>
</dbReference>
<feature type="domain" description="HPt" evidence="19">
    <location>
        <begin position="483"/>
        <end position="581"/>
    </location>
</feature>
<dbReference type="PANTHER" id="PTHR43047">
    <property type="entry name" value="TWO-COMPONENT HISTIDINE PROTEIN KINASE"/>
    <property type="match status" value="1"/>
</dbReference>
<evidence type="ECO:0000256" key="16">
    <source>
        <dbReference type="SAM" id="Coils"/>
    </source>
</evidence>
<keyword evidence="10" id="KW-0547">Nucleotide-binding</keyword>
<dbReference type="Pfam" id="PF00512">
    <property type="entry name" value="HisKA"/>
    <property type="match status" value="1"/>
</dbReference>
<evidence type="ECO:0000313" key="20">
    <source>
        <dbReference type="EMBL" id="BDX05035.1"/>
    </source>
</evidence>
<dbReference type="RefSeq" id="WP_338290972.1">
    <property type="nucleotide sequence ID" value="NZ_AP027272.1"/>
</dbReference>
<dbReference type="CDD" id="cd00088">
    <property type="entry name" value="HPT"/>
    <property type="match status" value="1"/>
</dbReference>
<proteinExistence type="predicted"/>
<evidence type="ECO:0000256" key="1">
    <source>
        <dbReference type="ARBA" id="ARBA00000085"/>
    </source>
</evidence>
<keyword evidence="7" id="KW-0808">Transferase</keyword>
<dbReference type="Pfam" id="PF01627">
    <property type="entry name" value="Hpt"/>
    <property type="match status" value="1"/>
</dbReference>
<reference evidence="20" key="1">
    <citation type="submission" date="2023-01" db="EMBL/GenBank/DDBJ databases">
        <title>Complete genome sequence of Planctobacterium marinum strain Dej080120_11.</title>
        <authorList>
            <person name="Ueki S."/>
            <person name="Maruyama F."/>
        </authorList>
    </citation>
    <scope>NUCLEOTIDE SEQUENCE</scope>
    <source>
        <strain evidence="20">Dej080120_11</strain>
    </source>
</reference>
<dbReference type="SUPFAM" id="SSF47226">
    <property type="entry name" value="Histidine-containing phosphotransfer domain, HPT domain"/>
    <property type="match status" value="1"/>
</dbReference>
<evidence type="ECO:0000256" key="7">
    <source>
        <dbReference type="ARBA" id="ARBA00022679"/>
    </source>
</evidence>
<feature type="modified residue" description="Phosphohistidine" evidence="14">
    <location>
        <position position="522"/>
    </location>
</feature>
<evidence type="ECO:0000256" key="14">
    <source>
        <dbReference type="PROSITE-ProRule" id="PRU00110"/>
    </source>
</evidence>
<dbReference type="SMART" id="SM00387">
    <property type="entry name" value="HATPase_c"/>
    <property type="match status" value="1"/>
</dbReference>
<dbReference type="CDD" id="cd17546">
    <property type="entry name" value="REC_hyHK_CKI1_RcsC-like"/>
    <property type="match status" value="1"/>
</dbReference>
<keyword evidence="21" id="KW-1185">Reference proteome</keyword>
<organism evidence="20 21">
    <name type="scientific">Planctobacterium marinum</name>
    <dbReference type="NCBI Taxonomy" id="1631968"/>
    <lineage>
        <taxon>Bacteria</taxon>
        <taxon>Pseudomonadati</taxon>
        <taxon>Pseudomonadota</taxon>
        <taxon>Gammaproteobacteria</taxon>
        <taxon>Alteromonadales</taxon>
        <taxon>Alteromonadaceae</taxon>
        <taxon>Planctobacterium</taxon>
    </lineage>
</organism>
<feature type="modified residue" description="4-aspartylphosphate" evidence="15">
    <location>
        <position position="376"/>
    </location>
</feature>
<evidence type="ECO:0000256" key="6">
    <source>
        <dbReference type="ARBA" id="ARBA00022553"/>
    </source>
</evidence>
<dbReference type="EMBL" id="AP027272">
    <property type="protein sequence ID" value="BDX05035.1"/>
    <property type="molecule type" value="Genomic_DNA"/>
</dbReference>
<evidence type="ECO:0000256" key="5">
    <source>
        <dbReference type="ARBA" id="ARBA00022519"/>
    </source>
</evidence>
<protein>
    <recommendedName>
        <fullName evidence="3">histidine kinase</fullName>
        <ecNumber evidence="3">2.7.13.3</ecNumber>
    </recommendedName>
</protein>
<dbReference type="InterPro" id="IPR008207">
    <property type="entry name" value="Sig_transdc_His_kin_Hpt_dom"/>
</dbReference>
<dbReference type="Proteomes" id="UP001333710">
    <property type="component" value="Chromosome"/>
</dbReference>
<dbReference type="KEGG" id="pmaw:MACH26_05560"/>
<keyword evidence="11" id="KW-1133">Transmembrane helix</keyword>
<keyword evidence="6 15" id="KW-0597">Phosphoprotein</keyword>
<dbReference type="Gene3D" id="3.40.50.2300">
    <property type="match status" value="1"/>
</dbReference>
<dbReference type="SUPFAM" id="SSF47384">
    <property type="entry name" value="Homodimeric domain of signal transducing histidine kinase"/>
    <property type="match status" value="1"/>
</dbReference>
<keyword evidence="16" id="KW-0175">Coiled coil</keyword>
<dbReference type="SMART" id="SM00448">
    <property type="entry name" value="REC"/>
    <property type="match status" value="1"/>
</dbReference>